<proteinExistence type="predicted"/>
<organism evidence="2 3">
    <name type="scientific">Peribacillus frigoritolerans</name>
    <dbReference type="NCBI Taxonomy" id="450367"/>
    <lineage>
        <taxon>Bacteria</taxon>
        <taxon>Bacillati</taxon>
        <taxon>Bacillota</taxon>
        <taxon>Bacilli</taxon>
        <taxon>Bacillales</taxon>
        <taxon>Bacillaceae</taxon>
        <taxon>Peribacillus</taxon>
    </lineage>
</organism>
<reference evidence="2" key="1">
    <citation type="submission" date="2023-06" db="EMBL/GenBank/DDBJ databases">
        <title>Comparative genomics of Bacillaceae isolates and their secondary metabolite potential.</title>
        <authorList>
            <person name="Song L."/>
            <person name="Nielsen L.J."/>
            <person name="Mohite O."/>
            <person name="Xu X."/>
            <person name="Weber T."/>
            <person name="Kovacs A.T."/>
        </authorList>
    </citation>
    <scope>NUCLEOTIDE SEQUENCE</scope>
    <source>
        <strain evidence="2">G1S1</strain>
    </source>
</reference>
<accession>A0AAJ1VBG3</accession>
<dbReference type="RefSeq" id="WP_289349914.1">
    <property type="nucleotide sequence ID" value="NZ_JAUCFI010000003.1"/>
</dbReference>
<comment type="caution">
    <text evidence="2">The sequence shown here is derived from an EMBL/GenBank/DDBJ whole genome shotgun (WGS) entry which is preliminary data.</text>
</comment>
<dbReference type="AlphaFoldDB" id="A0AAJ1VBG3"/>
<name>A0AAJ1VBG3_9BACI</name>
<evidence type="ECO:0000256" key="1">
    <source>
        <dbReference type="SAM" id="MobiDB-lite"/>
    </source>
</evidence>
<evidence type="ECO:0000313" key="3">
    <source>
        <dbReference type="Proteomes" id="UP001238973"/>
    </source>
</evidence>
<gene>
    <name evidence="2" type="ORF">QUF85_13625</name>
</gene>
<protein>
    <submittedName>
        <fullName evidence="2">Uncharacterized protein</fullName>
    </submittedName>
</protein>
<dbReference type="EMBL" id="JAUCFI010000003">
    <property type="protein sequence ID" value="MDM5284337.1"/>
    <property type="molecule type" value="Genomic_DNA"/>
</dbReference>
<dbReference type="Proteomes" id="UP001238973">
    <property type="component" value="Unassembled WGS sequence"/>
</dbReference>
<sequence>MAGNTGKNHRDGAVKNRTQFKAPTGNYVKRDAATGRIMWIKRLQVVNLKVFVQKSRALFYLILTN</sequence>
<feature type="region of interest" description="Disordered" evidence="1">
    <location>
        <begin position="1"/>
        <end position="20"/>
    </location>
</feature>
<evidence type="ECO:0000313" key="2">
    <source>
        <dbReference type="EMBL" id="MDM5284337.1"/>
    </source>
</evidence>